<dbReference type="AlphaFoldDB" id="A0A1I1DX27"/>
<evidence type="ECO:0000313" key="3">
    <source>
        <dbReference type="Proteomes" id="UP000199514"/>
    </source>
</evidence>
<feature type="transmembrane region" description="Helical" evidence="1">
    <location>
        <begin position="93"/>
        <end position="116"/>
    </location>
</feature>
<gene>
    <name evidence="2" type="ORF">SAMN05421780_101425</name>
</gene>
<dbReference type="PANTHER" id="PTHR41386:SF1">
    <property type="entry name" value="MEMBRANE PROTEIN"/>
    <property type="match status" value="1"/>
</dbReference>
<feature type="transmembrane region" description="Helical" evidence="1">
    <location>
        <begin position="64"/>
        <end position="87"/>
    </location>
</feature>
<keyword evidence="1" id="KW-1133">Transmembrane helix</keyword>
<dbReference type="PANTHER" id="PTHR41386">
    <property type="entry name" value="INTEGRAL MEMBRANE PROTEIN-RELATED"/>
    <property type="match status" value="1"/>
</dbReference>
<keyword evidence="3" id="KW-1185">Reference proteome</keyword>
<dbReference type="STRING" id="927664.SAMN05421780_101425"/>
<keyword evidence="1" id="KW-0812">Transmembrane</keyword>
<protein>
    <submittedName>
        <fullName evidence="2">Uncharacterized membrane protein</fullName>
    </submittedName>
</protein>
<dbReference type="Proteomes" id="UP000199514">
    <property type="component" value="Unassembled WGS sequence"/>
</dbReference>
<evidence type="ECO:0000256" key="1">
    <source>
        <dbReference type="SAM" id="Phobius"/>
    </source>
</evidence>
<sequence>MKKHKQYLQKMLASEDAQMQKLHDIVQDAIMEEQLLTSKLSDDEENPSFGDRLADKVADFGGSWAFIITFGSILLCWIILNSFILISKPFDPYPYILLNLLLSCVAAMQAPVIMMSQNRQEAKDRKRSENDYMINLKSELEIRNLHQKIDLSTEEQYKHLCEIQQQQIELMLDILKHVKNPSAAGKTDSSNKA</sequence>
<evidence type="ECO:0000313" key="2">
    <source>
        <dbReference type="EMBL" id="SFB77588.1"/>
    </source>
</evidence>
<dbReference type="OrthoDB" id="9795736at2"/>
<organism evidence="2 3">
    <name type="scientific">Flexibacter flexilis DSM 6793</name>
    <dbReference type="NCBI Taxonomy" id="927664"/>
    <lineage>
        <taxon>Bacteria</taxon>
        <taxon>Pseudomonadati</taxon>
        <taxon>Bacteroidota</taxon>
        <taxon>Cytophagia</taxon>
        <taxon>Cytophagales</taxon>
        <taxon>Flexibacteraceae</taxon>
        <taxon>Flexibacter</taxon>
    </lineage>
</organism>
<dbReference type="Pfam" id="PF06210">
    <property type="entry name" value="DUF1003"/>
    <property type="match status" value="1"/>
</dbReference>
<proteinExistence type="predicted"/>
<dbReference type="InterPro" id="IPR010406">
    <property type="entry name" value="DUF1003"/>
</dbReference>
<name>A0A1I1DX27_9BACT</name>
<accession>A0A1I1DX27</accession>
<dbReference type="EMBL" id="FOLE01000001">
    <property type="protein sequence ID" value="SFB77588.1"/>
    <property type="molecule type" value="Genomic_DNA"/>
</dbReference>
<reference evidence="2 3" key="1">
    <citation type="submission" date="2016-10" db="EMBL/GenBank/DDBJ databases">
        <authorList>
            <person name="de Groot N.N."/>
        </authorList>
    </citation>
    <scope>NUCLEOTIDE SEQUENCE [LARGE SCALE GENOMIC DNA]</scope>
    <source>
        <strain evidence="2 3">DSM 6793</strain>
    </source>
</reference>
<keyword evidence="1" id="KW-0472">Membrane</keyword>
<dbReference type="RefSeq" id="WP_091506482.1">
    <property type="nucleotide sequence ID" value="NZ_FOLE01000001.1"/>
</dbReference>